<organism evidence="6 7">
    <name type="scientific">Runella rosea</name>
    <dbReference type="NCBI Taxonomy" id="2259595"/>
    <lineage>
        <taxon>Bacteria</taxon>
        <taxon>Pseudomonadati</taxon>
        <taxon>Bacteroidota</taxon>
        <taxon>Cytophagia</taxon>
        <taxon>Cytophagales</taxon>
        <taxon>Spirosomataceae</taxon>
        <taxon>Runella</taxon>
    </lineage>
</organism>
<dbReference type="InterPro" id="IPR013325">
    <property type="entry name" value="RNA_pol_sigma_r2"/>
</dbReference>
<dbReference type="GO" id="GO:0003677">
    <property type="term" value="F:DNA binding"/>
    <property type="evidence" value="ECO:0007669"/>
    <property type="project" value="InterPro"/>
</dbReference>
<dbReference type="Gene3D" id="1.10.1740.10">
    <property type="match status" value="1"/>
</dbReference>
<comment type="similarity">
    <text evidence="1">Belongs to the sigma-70 factor family. ECF subfamily.</text>
</comment>
<dbReference type="Gene3D" id="1.10.10.10">
    <property type="entry name" value="Winged helix-like DNA-binding domain superfamily/Winged helix DNA-binding domain"/>
    <property type="match status" value="1"/>
</dbReference>
<dbReference type="InterPro" id="IPR013324">
    <property type="entry name" value="RNA_pol_sigma_r3/r4-like"/>
</dbReference>
<dbReference type="EMBL" id="CP030850">
    <property type="protein sequence ID" value="AXE20238.1"/>
    <property type="molecule type" value="Genomic_DNA"/>
</dbReference>
<evidence type="ECO:0000256" key="4">
    <source>
        <dbReference type="ARBA" id="ARBA00023163"/>
    </source>
</evidence>
<evidence type="ECO:0000259" key="5">
    <source>
        <dbReference type="Pfam" id="PF08281"/>
    </source>
</evidence>
<protein>
    <recommendedName>
        <fullName evidence="5">RNA polymerase sigma factor 70 region 4 type 2 domain-containing protein</fullName>
    </recommendedName>
</protein>
<dbReference type="KEGG" id="run:DR864_22030"/>
<dbReference type="PANTHER" id="PTHR43133:SF46">
    <property type="entry name" value="RNA POLYMERASE SIGMA-70 FACTOR ECF SUBFAMILY"/>
    <property type="match status" value="1"/>
</dbReference>
<evidence type="ECO:0000313" key="7">
    <source>
        <dbReference type="Proteomes" id="UP000251993"/>
    </source>
</evidence>
<evidence type="ECO:0000256" key="1">
    <source>
        <dbReference type="ARBA" id="ARBA00010641"/>
    </source>
</evidence>
<dbReference type="SUPFAM" id="SSF88946">
    <property type="entry name" value="Sigma2 domain of RNA polymerase sigma factors"/>
    <property type="match status" value="1"/>
</dbReference>
<dbReference type="InterPro" id="IPR014284">
    <property type="entry name" value="RNA_pol_sigma-70_dom"/>
</dbReference>
<dbReference type="Proteomes" id="UP000251993">
    <property type="component" value="Chromosome"/>
</dbReference>
<dbReference type="OrthoDB" id="9150024at2"/>
<reference evidence="6 7" key="1">
    <citation type="submission" date="2018-07" db="EMBL/GenBank/DDBJ databases">
        <title>Genome sequencing of Runella.</title>
        <authorList>
            <person name="Baek M.-G."/>
            <person name="Yi H."/>
        </authorList>
    </citation>
    <scope>NUCLEOTIDE SEQUENCE [LARGE SCALE GENOMIC DNA]</scope>
    <source>
        <strain evidence="6 7">HYN0085</strain>
    </source>
</reference>
<keyword evidence="7" id="KW-1185">Reference proteome</keyword>
<dbReference type="GO" id="GO:0016987">
    <property type="term" value="F:sigma factor activity"/>
    <property type="evidence" value="ECO:0007669"/>
    <property type="project" value="UniProtKB-KW"/>
</dbReference>
<dbReference type="RefSeq" id="WP_114069002.1">
    <property type="nucleotide sequence ID" value="NZ_CP030850.1"/>
</dbReference>
<feature type="domain" description="RNA polymerase sigma factor 70 region 4 type 2" evidence="5">
    <location>
        <begin position="131"/>
        <end position="182"/>
    </location>
</feature>
<evidence type="ECO:0000256" key="3">
    <source>
        <dbReference type="ARBA" id="ARBA00023082"/>
    </source>
</evidence>
<dbReference type="PANTHER" id="PTHR43133">
    <property type="entry name" value="RNA POLYMERASE ECF-TYPE SIGMA FACTO"/>
    <property type="match status" value="1"/>
</dbReference>
<accession>A0A344TNL7</accession>
<evidence type="ECO:0000256" key="2">
    <source>
        <dbReference type="ARBA" id="ARBA00023015"/>
    </source>
</evidence>
<sequence>MHAEQHSKITATAWARLKAGDSYALGELYDAYVQLLYKFGKRHCQDEELLTDAIHDVFEDIWNYRATLSDVETSNIQFYLFKSLKTKLLKYLNRQARHTELSENQEYLHEYVESAELFIVSQEIDRHQQHQLAQQIALLPKRQQEALLLRFYDNLSYDEIAELMSLTRHSVYNLIYKALSQLRDNWVFDFIFLVFIVGFKNF</sequence>
<dbReference type="NCBIfam" id="TIGR02937">
    <property type="entry name" value="sigma70-ECF"/>
    <property type="match status" value="1"/>
</dbReference>
<dbReference type="SUPFAM" id="SSF88659">
    <property type="entry name" value="Sigma3 and sigma4 domains of RNA polymerase sigma factors"/>
    <property type="match status" value="1"/>
</dbReference>
<dbReference type="AlphaFoldDB" id="A0A344TNL7"/>
<evidence type="ECO:0000313" key="6">
    <source>
        <dbReference type="EMBL" id="AXE20238.1"/>
    </source>
</evidence>
<dbReference type="InterPro" id="IPR013249">
    <property type="entry name" value="RNA_pol_sigma70_r4_t2"/>
</dbReference>
<dbReference type="Pfam" id="PF08281">
    <property type="entry name" value="Sigma70_r4_2"/>
    <property type="match status" value="1"/>
</dbReference>
<keyword evidence="4" id="KW-0804">Transcription</keyword>
<dbReference type="GO" id="GO:0006352">
    <property type="term" value="P:DNA-templated transcription initiation"/>
    <property type="evidence" value="ECO:0007669"/>
    <property type="project" value="InterPro"/>
</dbReference>
<keyword evidence="3" id="KW-0731">Sigma factor</keyword>
<proteinExistence type="inferred from homology"/>
<keyword evidence="2" id="KW-0805">Transcription regulation</keyword>
<name>A0A344TNL7_9BACT</name>
<gene>
    <name evidence="6" type="ORF">DR864_22030</name>
</gene>
<dbReference type="InterPro" id="IPR039425">
    <property type="entry name" value="RNA_pol_sigma-70-like"/>
</dbReference>
<dbReference type="InterPro" id="IPR036388">
    <property type="entry name" value="WH-like_DNA-bd_sf"/>
</dbReference>
<dbReference type="CDD" id="cd06171">
    <property type="entry name" value="Sigma70_r4"/>
    <property type="match status" value="1"/>
</dbReference>